<dbReference type="Pfam" id="PF00069">
    <property type="entry name" value="Pkinase"/>
    <property type="match status" value="1"/>
</dbReference>
<proteinExistence type="predicted"/>
<dbReference type="SUPFAM" id="SSF56112">
    <property type="entry name" value="Protein kinase-like (PK-like)"/>
    <property type="match status" value="1"/>
</dbReference>
<dbReference type="PROSITE" id="PS00107">
    <property type="entry name" value="PROTEIN_KINASE_ATP"/>
    <property type="match status" value="1"/>
</dbReference>
<dbReference type="InterPro" id="IPR000719">
    <property type="entry name" value="Prot_kinase_dom"/>
</dbReference>
<sequence length="346" mass="38657">MDLVEDLHCLMKRYGEDVKVFFESGFEFIFLLRLLVPEYLSDASTSLRLRWSKENIKVSIEPENGLDNSEGLILEVLNEKGASKKRSFGSILKAINEFFDIVEIHEDDASLHSISSGEQALLSSKLEEEYVVGDELGSGAFGQVLKCFNKLDGEEYVIKVVSFTPEEEGDSLRKELEANRTFEDTEWVKILRELANGLNFIHQQGIINRDLSPDNIFLDSNGVAKIGDFGCAIMLGPGEVNVENPKGGKVMYKAPELSEGSKLDSKCDVFSLGVIMFELVYPMQGFDTQKRVGVLKDLGRGVQPADYVHGTFHDVLMMLLTGDPDLRPSALDVIRTIDLLNQNVDY</sequence>
<feature type="binding site" evidence="5">
    <location>
        <position position="159"/>
    </location>
    <ligand>
        <name>ATP</name>
        <dbReference type="ChEBI" id="CHEBI:30616"/>
    </ligand>
</feature>
<feature type="domain" description="Protein kinase" evidence="6">
    <location>
        <begin position="77"/>
        <end position="340"/>
    </location>
</feature>
<evidence type="ECO:0000313" key="8">
    <source>
        <dbReference type="Proteomes" id="UP001161247"/>
    </source>
</evidence>
<dbReference type="EMBL" id="OX459125">
    <property type="protein sequence ID" value="CAI9115862.1"/>
    <property type="molecule type" value="Genomic_DNA"/>
</dbReference>
<evidence type="ECO:0000313" key="7">
    <source>
        <dbReference type="EMBL" id="CAI9115862.1"/>
    </source>
</evidence>
<dbReference type="InterPro" id="IPR050339">
    <property type="entry name" value="CC_SR_Kinase"/>
</dbReference>
<dbReference type="AlphaFoldDB" id="A0AAV1E855"/>
<evidence type="ECO:0000256" key="2">
    <source>
        <dbReference type="ARBA" id="ARBA00022741"/>
    </source>
</evidence>
<dbReference type="GO" id="GO:0005829">
    <property type="term" value="C:cytosol"/>
    <property type="evidence" value="ECO:0007669"/>
    <property type="project" value="TreeGrafter"/>
</dbReference>
<dbReference type="PANTHER" id="PTHR11042">
    <property type="entry name" value="EUKARYOTIC TRANSLATION INITIATION FACTOR 2-ALPHA KINASE EIF2-ALPHA KINASE -RELATED"/>
    <property type="match status" value="1"/>
</dbReference>
<keyword evidence="8" id="KW-1185">Reference proteome</keyword>
<evidence type="ECO:0000256" key="5">
    <source>
        <dbReference type="PROSITE-ProRule" id="PRU10141"/>
    </source>
</evidence>
<dbReference type="GO" id="GO:1990625">
    <property type="term" value="P:negative regulation of cytoplasmic translational initiation in response to stress"/>
    <property type="evidence" value="ECO:0007669"/>
    <property type="project" value="TreeGrafter"/>
</dbReference>
<evidence type="ECO:0000256" key="1">
    <source>
        <dbReference type="ARBA" id="ARBA00022679"/>
    </source>
</evidence>
<dbReference type="PROSITE" id="PS50011">
    <property type="entry name" value="PROTEIN_KINASE_DOM"/>
    <property type="match status" value="1"/>
</dbReference>
<keyword evidence="2 5" id="KW-0547">Nucleotide-binding</keyword>
<keyword evidence="4 5" id="KW-0067">ATP-binding</keyword>
<gene>
    <name evidence="7" type="ORF">OLC1_LOCUS22300</name>
</gene>
<dbReference type="Gene3D" id="1.10.510.10">
    <property type="entry name" value="Transferase(Phosphotransferase) domain 1"/>
    <property type="match status" value="1"/>
</dbReference>
<evidence type="ECO:0000256" key="4">
    <source>
        <dbReference type="ARBA" id="ARBA00022840"/>
    </source>
</evidence>
<dbReference type="GO" id="GO:0004694">
    <property type="term" value="F:eukaryotic translation initiation factor 2alpha kinase activity"/>
    <property type="evidence" value="ECO:0007669"/>
    <property type="project" value="TreeGrafter"/>
</dbReference>
<accession>A0AAV1E855</accession>
<evidence type="ECO:0000259" key="6">
    <source>
        <dbReference type="PROSITE" id="PS50011"/>
    </source>
</evidence>
<keyword evidence="1" id="KW-0808">Transferase</keyword>
<reference evidence="7" key="1">
    <citation type="submission" date="2023-03" db="EMBL/GenBank/DDBJ databases">
        <authorList>
            <person name="Julca I."/>
        </authorList>
    </citation>
    <scope>NUCLEOTIDE SEQUENCE</scope>
</reference>
<evidence type="ECO:0000256" key="3">
    <source>
        <dbReference type="ARBA" id="ARBA00022777"/>
    </source>
</evidence>
<dbReference type="Gene3D" id="3.30.200.20">
    <property type="entry name" value="Phosphorylase Kinase, domain 1"/>
    <property type="match status" value="1"/>
</dbReference>
<dbReference type="InterPro" id="IPR017441">
    <property type="entry name" value="Protein_kinase_ATP_BS"/>
</dbReference>
<dbReference type="InterPro" id="IPR011009">
    <property type="entry name" value="Kinase-like_dom_sf"/>
</dbReference>
<organism evidence="7 8">
    <name type="scientific">Oldenlandia corymbosa var. corymbosa</name>
    <dbReference type="NCBI Taxonomy" id="529605"/>
    <lineage>
        <taxon>Eukaryota</taxon>
        <taxon>Viridiplantae</taxon>
        <taxon>Streptophyta</taxon>
        <taxon>Embryophyta</taxon>
        <taxon>Tracheophyta</taxon>
        <taxon>Spermatophyta</taxon>
        <taxon>Magnoliopsida</taxon>
        <taxon>eudicotyledons</taxon>
        <taxon>Gunneridae</taxon>
        <taxon>Pentapetalae</taxon>
        <taxon>asterids</taxon>
        <taxon>lamiids</taxon>
        <taxon>Gentianales</taxon>
        <taxon>Rubiaceae</taxon>
        <taxon>Rubioideae</taxon>
        <taxon>Spermacoceae</taxon>
        <taxon>Hedyotis-Oldenlandia complex</taxon>
        <taxon>Oldenlandia</taxon>
    </lineage>
</organism>
<dbReference type="Proteomes" id="UP001161247">
    <property type="component" value="Chromosome 8"/>
</dbReference>
<protein>
    <submittedName>
        <fullName evidence="7">OLC1v1016870C1</fullName>
    </submittedName>
</protein>
<dbReference type="GO" id="GO:0005634">
    <property type="term" value="C:nucleus"/>
    <property type="evidence" value="ECO:0007669"/>
    <property type="project" value="TreeGrafter"/>
</dbReference>
<dbReference type="GO" id="GO:0005524">
    <property type="term" value="F:ATP binding"/>
    <property type="evidence" value="ECO:0007669"/>
    <property type="project" value="UniProtKB-UniRule"/>
</dbReference>
<name>A0AAV1E855_OLDCO</name>
<keyword evidence="3" id="KW-0418">Kinase</keyword>